<evidence type="ECO:0000313" key="3">
    <source>
        <dbReference type="Proteomes" id="UP000466396"/>
    </source>
</evidence>
<reference evidence="2 3" key="1">
    <citation type="journal article" date="2019" name="Emerg. Microbes Infect.">
        <title>Comprehensive subspecies identification of 175 nontuberculous mycobacteria species based on 7547 genomic profiles.</title>
        <authorList>
            <person name="Matsumoto Y."/>
            <person name="Kinjo T."/>
            <person name="Motooka D."/>
            <person name="Nabeya D."/>
            <person name="Jung N."/>
            <person name="Uechi K."/>
            <person name="Horii T."/>
            <person name="Iida T."/>
            <person name="Fujita J."/>
            <person name="Nakamura S."/>
        </authorList>
    </citation>
    <scope>NUCLEOTIDE SEQUENCE [LARGE SCALE GENOMIC DNA]</scope>
    <source>
        <strain evidence="2 3">JCM 15657</strain>
    </source>
</reference>
<dbReference type="AlphaFoldDB" id="A0A7I7NF79"/>
<name>A0A7I7NF79_9MYCO</name>
<feature type="region of interest" description="Disordered" evidence="1">
    <location>
        <begin position="1"/>
        <end position="21"/>
    </location>
</feature>
<proteinExistence type="predicted"/>
<dbReference type="EMBL" id="AP022581">
    <property type="protein sequence ID" value="BBX95200.1"/>
    <property type="molecule type" value="Genomic_DNA"/>
</dbReference>
<evidence type="ECO:0000313" key="2">
    <source>
        <dbReference type="EMBL" id="BBX95200.1"/>
    </source>
</evidence>
<dbReference type="KEGG" id="mlj:MLAC_04940"/>
<organism evidence="2 3">
    <name type="scientific">Mycobacterium lacus</name>
    <dbReference type="NCBI Taxonomy" id="169765"/>
    <lineage>
        <taxon>Bacteria</taxon>
        <taxon>Bacillati</taxon>
        <taxon>Actinomycetota</taxon>
        <taxon>Actinomycetes</taxon>
        <taxon>Mycobacteriales</taxon>
        <taxon>Mycobacteriaceae</taxon>
        <taxon>Mycobacterium</taxon>
    </lineage>
</organism>
<sequence length="57" mass="5445">MRTPGSGPVGQLGSVPARSTPVGAINATGLLTSKGNAPNSIGAAPERIAACAADMSP</sequence>
<dbReference type="Proteomes" id="UP000466396">
    <property type="component" value="Chromosome"/>
</dbReference>
<keyword evidence="3" id="KW-1185">Reference proteome</keyword>
<protein>
    <submittedName>
        <fullName evidence="2">Uncharacterized protein</fullName>
    </submittedName>
</protein>
<gene>
    <name evidence="2" type="ORF">MLAC_04940</name>
</gene>
<accession>A0A7I7NF79</accession>
<evidence type="ECO:0000256" key="1">
    <source>
        <dbReference type="SAM" id="MobiDB-lite"/>
    </source>
</evidence>